<keyword evidence="3 8" id="KW-1133">Transmembrane helix</keyword>
<dbReference type="GeneID" id="83217729"/>
<evidence type="ECO:0000256" key="1">
    <source>
        <dbReference type="ARBA" id="ARBA00004141"/>
    </source>
</evidence>
<feature type="region of interest" description="Disordered" evidence="7">
    <location>
        <begin position="156"/>
        <end position="201"/>
    </location>
</feature>
<dbReference type="Proteomes" id="UP001234581">
    <property type="component" value="Unassembled WGS sequence"/>
</dbReference>
<evidence type="ECO:0000256" key="6">
    <source>
        <dbReference type="ARBA" id="ARBA00050768"/>
    </source>
</evidence>
<evidence type="ECO:0000256" key="8">
    <source>
        <dbReference type="SAM" id="Phobius"/>
    </source>
</evidence>
<dbReference type="InterPro" id="IPR006603">
    <property type="entry name" value="PQ-loop_rpt"/>
</dbReference>
<comment type="catalytic activity">
    <reaction evidence="6">
        <text>L-histidine(out) + L-arginine(in) = L-histidine(in) + L-arginine(out)</text>
        <dbReference type="Rhea" id="RHEA:71063"/>
        <dbReference type="ChEBI" id="CHEBI:32682"/>
        <dbReference type="ChEBI" id="CHEBI:57595"/>
    </reaction>
</comment>
<gene>
    <name evidence="9" type="ORF">O0I10_010325</name>
</gene>
<dbReference type="InterPro" id="IPR051415">
    <property type="entry name" value="LAAT-1"/>
</dbReference>
<dbReference type="RefSeq" id="XP_058338903.1">
    <property type="nucleotide sequence ID" value="XM_058490307.1"/>
</dbReference>
<evidence type="ECO:0000256" key="7">
    <source>
        <dbReference type="SAM" id="MobiDB-lite"/>
    </source>
</evidence>
<feature type="transmembrane region" description="Helical" evidence="8">
    <location>
        <begin position="285"/>
        <end position="303"/>
    </location>
</feature>
<comment type="subcellular location">
    <subcellularLocation>
        <location evidence="1">Membrane</location>
        <topology evidence="1">Multi-pass membrane protein</topology>
    </subcellularLocation>
</comment>
<dbReference type="AlphaFoldDB" id="A0AAD7XRE4"/>
<protein>
    <submittedName>
        <fullName evidence="9">Uncharacterized protein</fullName>
    </submittedName>
</protein>
<evidence type="ECO:0000256" key="3">
    <source>
        <dbReference type="ARBA" id="ARBA00022989"/>
    </source>
</evidence>
<proteinExistence type="inferred from homology"/>
<dbReference type="GO" id="GO:0015174">
    <property type="term" value="F:basic amino acid transmembrane transporter activity"/>
    <property type="evidence" value="ECO:0007669"/>
    <property type="project" value="TreeGrafter"/>
</dbReference>
<dbReference type="PANTHER" id="PTHR16201:SF34">
    <property type="entry name" value="LYSOSOMAL AMINO ACID TRANSPORTER 1"/>
    <property type="match status" value="1"/>
</dbReference>
<dbReference type="GO" id="GO:0000329">
    <property type="term" value="C:fungal-type vacuole membrane"/>
    <property type="evidence" value="ECO:0007669"/>
    <property type="project" value="TreeGrafter"/>
</dbReference>
<evidence type="ECO:0000256" key="2">
    <source>
        <dbReference type="ARBA" id="ARBA00022692"/>
    </source>
</evidence>
<dbReference type="EMBL" id="JARTCD010000068">
    <property type="protein sequence ID" value="KAJ8653989.1"/>
    <property type="molecule type" value="Genomic_DNA"/>
</dbReference>
<feature type="transmembrane region" description="Helical" evidence="8">
    <location>
        <begin position="315"/>
        <end position="334"/>
    </location>
</feature>
<feature type="compositionally biased region" description="Low complexity" evidence="7">
    <location>
        <begin position="191"/>
        <end position="201"/>
    </location>
</feature>
<dbReference type="FunFam" id="1.20.1280.290:FF:000009">
    <property type="entry name" value="PQ loop repeat family protein"/>
    <property type="match status" value="1"/>
</dbReference>
<feature type="compositionally biased region" description="Low complexity" evidence="7">
    <location>
        <begin position="169"/>
        <end position="180"/>
    </location>
</feature>
<keyword evidence="10" id="KW-1185">Reference proteome</keyword>
<comment type="similarity">
    <text evidence="5">Belongs to the laat-1 family.</text>
</comment>
<keyword evidence="2 8" id="KW-0812">Transmembrane</keyword>
<dbReference type="Gene3D" id="1.20.1280.290">
    <property type="match status" value="2"/>
</dbReference>
<accession>A0AAD7XRE4</accession>
<evidence type="ECO:0000256" key="5">
    <source>
        <dbReference type="ARBA" id="ARBA00038039"/>
    </source>
</evidence>
<name>A0AAD7XRE4_9FUNG</name>
<comment type="caution">
    <text evidence="9">The sequence shown here is derived from an EMBL/GenBank/DDBJ whole genome shotgun (WGS) entry which is preliminary data.</text>
</comment>
<keyword evidence="4 8" id="KW-0472">Membrane</keyword>
<dbReference type="Pfam" id="PF04193">
    <property type="entry name" value="PQ-loop"/>
    <property type="match status" value="2"/>
</dbReference>
<dbReference type="SMART" id="SM00679">
    <property type="entry name" value="CTNS"/>
    <property type="match status" value="2"/>
</dbReference>
<dbReference type="PANTHER" id="PTHR16201">
    <property type="entry name" value="SEVEN TRANSMEMBRANE PROTEIN 1-RELATED"/>
    <property type="match status" value="1"/>
</dbReference>
<feature type="transmembrane region" description="Helical" evidence="8">
    <location>
        <begin position="75"/>
        <end position="96"/>
    </location>
</feature>
<sequence length="362" mass="40772">MMFIIDNSSAPSCPSTVDGDHYIRWIHTLFGDCVYGWQDSCSVLLGYLSILCWLNAQLPQIIKNYQLQDASSLSFTFLMTWLIADVANFIGCILTGQLDFQLYLAIYFTLVDAMLCIQWVYYVRYPRNGLRLWLNNNNQHHITSCSQEQDPLLNTGVQDKADSSASTYGNNSNNNNEGGNYQAISSQEDIGGSSSSGSGSSKRGDAVRALFMVGYLVSLRGVSPADAQSSFTTIPSHDLVFSSWDTDLWIGRFFGWLCAFLYLSSRVPQMYRNFRRRSAQGLSMALFLCAAAGNLTYTLGILLNPNQNRQTMLEAIPYILGSAGTLVFDVTIYIQHAVYSRHTEEKTYPQHHQQHHHQYDEE</sequence>
<reference evidence="9 10" key="1">
    <citation type="submission" date="2023-03" db="EMBL/GenBank/DDBJ databases">
        <title>Genome sequence of Lichtheimia ornata CBS 291.66.</title>
        <authorList>
            <person name="Mohabir J.T."/>
            <person name="Shea T.P."/>
            <person name="Kurbessoian T."/>
            <person name="Berby B."/>
            <person name="Fontaine J."/>
            <person name="Livny J."/>
            <person name="Gnirke A."/>
            <person name="Stajich J.E."/>
            <person name="Cuomo C.A."/>
        </authorList>
    </citation>
    <scope>NUCLEOTIDE SEQUENCE [LARGE SCALE GENOMIC DNA]</scope>
    <source>
        <strain evidence="9">CBS 291.66</strain>
    </source>
</reference>
<evidence type="ECO:0000256" key="4">
    <source>
        <dbReference type="ARBA" id="ARBA00023136"/>
    </source>
</evidence>
<feature type="transmembrane region" description="Helical" evidence="8">
    <location>
        <begin position="102"/>
        <end position="123"/>
    </location>
</feature>
<organism evidence="9 10">
    <name type="scientific">Lichtheimia ornata</name>
    <dbReference type="NCBI Taxonomy" id="688661"/>
    <lineage>
        <taxon>Eukaryota</taxon>
        <taxon>Fungi</taxon>
        <taxon>Fungi incertae sedis</taxon>
        <taxon>Mucoromycota</taxon>
        <taxon>Mucoromycotina</taxon>
        <taxon>Mucoromycetes</taxon>
        <taxon>Mucorales</taxon>
        <taxon>Lichtheimiaceae</taxon>
        <taxon>Lichtheimia</taxon>
    </lineage>
</organism>
<evidence type="ECO:0000313" key="9">
    <source>
        <dbReference type="EMBL" id="KAJ8653989.1"/>
    </source>
</evidence>
<evidence type="ECO:0000313" key="10">
    <source>
        <dbReference type="Proteomes" id="UP001234581"/>
    </source>
</evidence>
<dbReference type="GO" id="GO:0034488">
    <property type="term" value="P:basic amino acid transmembrane export from vacuole"/>
    <property type="evidence" value="ECO:0007669"/>
    <property type="project" value="TreeGrafter"/>
</dbReference>